<dbReference type="GO" id="GO:0005886">
    <property type="term" value="C:plasma membrane"/>
    <property type="evidence" value="ECO:0007669"/>
    <property type="project" value="UniProtKB-SubCell"/>
</dbReference>
<dbReference type="GO" id="GO:0005254">
    <property type="term" value="F:chloride channel activity"/>
    <property type="evidence" value="ECO:0007669"/>
    <property type="project" value="UniProtKB-KW"/>
</dbReference>
<feature type="region of interest" description="Disordered" evidence="15">
    <location>
        <begin position="41"/>
        <end position="64"/>
    </location>
</feature>
<evidence type="ECO:0000256" key="6">
    <source>
        <dbReference type="ARBA" id="ARBA00022692"/>
    </source>
</evidence>
<reference evidence="17 18" key="1">
    <citation type="submission" date="2019-04" db="EMBL/GenBank/DDBJ databases">
        <title>Chromosome genome assembly for Takifugu flavidus.</title>
        <authorList>
            <person name="Xiao S."/>
        </authorList>
    </citation>
    <scope>NUCLEOTIDE SEQUENCE [LARGE SCALE GENOMIC DNA]</scope>
    <source>
        <strain evidence="17">HTHZ2018</strain>
        <tissue evidence="17">Muscle</tissue>
    </source>
</reference>
<evidence type="ECO:0000256" key="5">
    <source>
        <dbReference type="ARBA" id="ARBA00022475"/>
    </source>
</evidence>
<accession>A0A5C6P0U1</accession>
<keyword evidence="11" id="KW-0868">Chloride</keyword>
<gene>
    <name evidence="17" type="ORF">D4764_16G0010260</name>
</gene>
<evidence type="ECO:0000256" key="8">
    <source>
        <dbReference type="ARBA" id="ARBA00023065"/>
    </source>
</evidence>
<comment type="catalytic activity">
    <reaction evidence="13">
        <text>chloride(in) = chloride(out)</text>
        <dbReference type="Rhea" id="RHEA:29823"/>
        <dbReference type="ChEBI" id="CHEBI:17996"/>
    </reaction>
</comment>
<dbReference type="PANTHER" id="PTHR16087:SF0">
    <property type="entry name" value="PROTON-ACTIVATED CHLORIDE CHANNEL"/>
    <property type="match status" value="1"/>
</dbReference>
<keyword evidence="12" id="KW-0407">Ion channel</keyword>
<comment type="subcellular location">
    <subcellularLocation>
        <location evidence="1">Cell membrane</location>
        <topology evidence="1">Multi-pass membrane protein</topology>
    </subcellularLocation>
</comment>
<keyword evidence="10" id="KW-0869">Chloride channel</keyword>
<proteinExistence type="inferred from homology"/>
<evidence type="ECO:0000256" key="14">
    <source>
        <dbReference type="ARBA" id="ARBA00032817"/>
    </source>
</evidence>
<keyword evidence="5" id="KW-1003">Cell membrane</keyword>
<keyword evidence="4" id="KW-0813">Transport</keyword>
<sequence>VCSSSSVKRRTGRLEVLDIKFIDEDDVDDGNKDVTNCFDDVIDSPEEVEPNDSASPDDDNRQESSRSRRFSKLCVKNVFTVLLILIYLLLTALAAFLAYQTISEVLEKLKNPVMSVTYQEVDSFPRPGIALYPGNAQLLSCSHYYHNDIPPVVEPGRPQEIDCVVTEVTYVGPFSSQGEKRALVVRGPSEVRSKEMVFMQFSSNETGEDFSAISYMIFADFTDLIDSQNKSRFMGECETNCSRWTFSGGFRTWVKMSLVKTFGKQNDSVEFRQESAVVKFNDRRPAAEQINQLYFAVFQWRDPYIQQNKMIVTANPWSSIAILSGVFMALFKAANFAKLTIQWIIRMRKRHLRNKERELKQVTDN</sequence>
<feature type="transmembrane region" description="Helical" evidence="16">
    <location>
        <begin position="78"/>
        <end position="99"/>
    </location>
</feature>
<evidence type="ECO:0000256" key="12">
    <source>
        <dbReference type="ARBA" id="ARBA00023303"/>
    </source>
</evidence>
<dbReference type="Pfam" id="PF15122">
    <property type="entry name" value="TMEM206"/>
    <property type="match status" value="1"/>
</dbReference>
<evidence type="ECO:0000256" key="3">
    <source>
        <dbReference type="ARBA" id="ARBA00013993"/>
    </source>
</evidence>
<evidence type="ECO:0000256" key="9">
    <source>
        <dbReference type="ARBA" id="ARBA00023136"/>
    </source>
</evidence>
<keyword evidence="8" id="KW-0406">Ion transport</keyword>
<feature type="transmembrane region" description="Helical" evidence="16">
    <location>
        <begin position="317"/>
        <end position="345"/>
    </location>
</feature>
<comment type="similarity">
    <text evidence="2">Belongs to the proton-activated chloride channel family.</text>
</comment>
<evidence type="ECO:0000256" key="15">
    <source>
        <dbReference type="SAM" id="MobiDB-lite"/>
    </source>
</evidence>
<keyword evidence="6 16" id="KW-0812">Transmembrane</keyword>
<feature type="non-terminal residue" evidence="17">
    <location>
        <position position="1"/>
    </location>
</feature>
<evidence type="ECO:0000256" key="4">
    <source>
        <dbReference type="ARBA" id="ARBA00022448"/>
    </source>
</evidence>
<evidence type="ECO:0000313" key="18">
    <source>
        <dbReference type="Proteomes" id="UP000324091"/>
    </source>
</evidence>
<protein>
    <recommendedName>
        <fullName evidence="3">Proton-activated chloride channel</fullName>
    </recommendedName>
    <alternativeName>
        <fullName evidence="14">Transmembrane protein 206</fullName>
    </alternativeName>
</protein>
<dbReference type="InterPro" id="IPR029366">
    <property type="entry name" value="TMEM206"/>
</dbReference>
<keyword evidence="7 16" id="KW-1133">Transmembrane helix</keyword>
<comment type="caution">
    <text evidence="17">The sequence shown here is derived from an EMBL/GenBank/DDBJ whole genome shotgun (WGS) entry which is preliminary data.</text>
</comment>
<keyword evidence="9 16" id="KW-0472">Membrane</keyword>
<dbReference type="GO" id="GO:0034707">
    <property type="term" value="C:chloride channel complex"/>
    <property type="evidence" value="ECO:0007669"/>
    <property type="project" value="UniProtKB-KW"/>
</dbReference>
<evidence type="ECO:0000256" key="11">
    <source>
        <dbReference type="ARBA" id="ARBA00023214"/>
    </source>
</evidence>
<dbReference type="PANTHER" id="PTHR16087">
    <property type="entry name" value="TRANSMEMBRANE PROTEIN 206"/>
    <property type="match status" value="1"/>
</dbReference>
<evidence type="ECO:0000256" key="7">
    <source>
        <dbReference type="ARBA" id="ARBA00022989"/>
    </source>
</evidence>
<dbReference type="AlphaFoldDB" id="A0A5C6P0U1"/>
<evidence type="ECO:0000313" key="17">
    <source>
        <dbReference type="EMBL" id="TWW72529.1"/>
    </source>
</evidence>
<evidence type="ECO:0000256" key="1">
    <source>
        <dbReference type="ARBA" id="ARBA00004651"/>
    </source>
</evidence>
<dbReference type="Proteomes" id="UP000324091">
    <property type="component" value="Chromosome 16"/>
</dbReference>
<evidence type="ECO:0000256" key="2">
    <source>
        <dbReference type="ARBA" id="ARBA00009151"/>
    </source>
</evidence>
<evidence type="ECO:0000256" key="13">
    <source>
        <dbReference type="ARBA" id="ARBA00024167"/>
    </source>
</evidence>
<evidence type="ECO:0000256" key="16">
    <source>
        <dbReference type="SAM" id="Phobius"/>
    </source>
</evidence>
<feature type="compositionally biased region" description="Acidic residues" evidence="15">
    <location>
        <begin position="41"/>
        <end position="50"/>
    </location>
</feature>
<name>A0A5C6P0U1_9TELE</name>
<dbReference type="EMBL" id="RHFK02000008">
    <property type="protein sequence ID" value="TWW72529.1"/>
    <property type="molecule type" value="Genomic_DNA"/>
</dbReference>
<keyword evidence="18" id="KW-1185">Reference proteome</keyword>
<organism evidence="17 18">
    <name type="scientific">Takifugu flavidus</name>
    <name type="common">sansaifugu</name>
    <dbReference type="NCBI Taxonomy" id="433684"/>
    <lineage>
        <taxon>Eukaryota</taxon>
        <taxon>Metazoa</taxon>
        <taxon>Chordata</taxon>
        <taxon>Craniata</taxon>
        <taxon>Vertebrata</taxon>
        <taxon>Euteleostomi</taxon>
        <taxon>Actinopterygii</taxon>
        <taxon>Neopterygii</taxon>
        <taxon>Teleostei</taxon>
        <taxon>Neoteleostei</taxon>
        <taxon>Acanthomorphata</taxon>
        <taxon>Eupercaria</taxon>
        <taxon>Tetraodontiformes</taxon>
        <taxon>Tetradontoidea</taxon>
        <taxon>Tetraodontidae</taxon>
        <taxon>Takifugu</taxon>
    </lineage>
</organism>
<evidence type="ECO:0000256" key="10">
    <source>
        <dbReference type="ARBA" id="ARBA00023173"/>
    </source>
</evidence>